<evidence type="ECO:0000313" key="3">
    <source>
        <dbReference type="Proteomes" id="UP000078503"/>
    </source>
</evidence>
<sequence length="141" mass="16465">MNEIWPVWTQNLSIIFSGVGIVVSLFLLYEAREIRKSFKRKATLPTLNKYLSEASRVLNDTLSAQKWDGQKFSIELTKLKAYLEKAKDTLREDDKKAVEAFISDLGKFSVHRSSSEAWYYYEQLQYIATKLEQTEKNLAWD</sequence>
<comment type="caution">
    <text evidence="2">The sequence shown here is derived from an EMBL/GenBank/DDBJ whole genome shotgun (WGS) entry which is preliminary data.</text>
</comment>
<evidence type="ECO:0000313" key="2">
    <source>
        <dbReference type="EMBL" id="OAN16472.1"/>
    </source>
</evidence>
<keyword evidence="1" id="KW-1133">Transmembrane helix</keyword>
<dbReference type="Proteomes" id="UP000078503">
    <property type="component" value="Unassembled WGS sequence"/>
</dbReference>
<dbReference type="RefSeq" id="WP_068330910.1">
    <property type="nucleotide sequence ID" value="NZ_LVHF01000020.1"/>
</dbReference>
<keyword evidence="3" id="KW-1185">Reference proteome</keyword>
<evidence type="ECO:0008006" key="4">
    <source>
        <dbReference type="Google" id="ProtNLM"/>
    </source>
</evidence>
<keyword evidence="1" id="KW-0472">Membrane</keyword>
<keyword evidence="1" id="KW-0812">Transmembrane</keyword>
<dbReference type="AlphaFoldDB" id="A0A178KIN8"/>
<name>A0A178KIN8_9GAMM</name>
<evidence type="ECO:0000256" key="1">
    <source>
        <dbReference type="SAM" id="Phobius"/>
    </source>
</evidence>
<organism evidence="2 3">
    <name type="scientific">Photobacterium jeanii</name>
    <dbReference type="NCBI Taxonomy" id="858640"/>
    <lineage>
        <taxon>Bacteria</taxon>
        <taxon>Pseudomonadati</taxon>
        <taxon>Pseudomonadota</taxon>
        <taxon>Gammaproteobacteria</taxon>
        <taxon>Vibrionales</taxon>
        <taxon>Vibrionaceae</taxon>
        <taxon>Photobacterium</taxon>
    </lineage>
</organism>
<protein>
    <recommendedName>
        <fullName evidence="4">DUF4760 domain-containing protein</fullName>
    </recommendedName>
</protein>
<feature type="transmembrane region" description="Helical" evidence="1">
    <location>
        <begin position="12"/>
        <end position="31"/>
    </location>
</feature>
<dbReference type="STRING" id="858640.A3K86_10770"/>
<dbReference type="EMBL" id="LVHF01000020">
    <property type="protein sequence ID" value="OAN16472.1"/>
    <property type="molecule type" value="Genomic_DNA"/>
</dbReference>
<proteinExistence type="predicted"/>
<gene>
    <name evidence="2" type="ORF">A3K86_10770</name>
</gene>
<accession>A0A178KIN8</accession>
<reference evidence="2 3" key="1">
    <citation type="submission" date="2016-03" db="EMBL/GenBank/DDBJ databases">
        <title>Photobacterium proteolyticum sp. nov. a protease producing bacterium isolated from ocean sediments of Laizhou Bay.</title>
        <authorList>
            <person name="Li Y."/>
        </authorList>
    </citation>
    <scope>NUCLEOTIDE SEQUENCE [LARGE SCALE GENOMIC DNA]</scope>
    <source>
        <strain evidence="2 3">R-40508</strain>
    </source>
</reference>